<evidence type="ECO:0000313" key="3">
    <source>
        <dbReference type="Proteomes" id="UP000199034"/>
    </source>
</evidence>
<feature type="domain" description="Bacterial Ig-like" evidence="1">
    <location>
        <begin position="317"/>
        <end position="395"/>
    </location>
</feature>
<organism evidence="2 3">
    <name type="scientific">Nocardioides lianchengensis</name>
    <dbReference type="NCBI Taxonomy" id="1045774"/>
    <lineage>
        <taxon>Bacteria</taxon>
        <taxon>Bacillati</taxon>
        <taxon>Actinomycetota</taxon>
        <taxon>Actinomycetes</taxon>
        <taxon>Propionibacteriales</taxon>
        <taxon>Nocardioidaceae</taxon>
        <taxon>Nocardioides</taxon>
    </lineage>
</organism>
<dbReference type="Proteomes" id="UP000199034">
    <property type="component" value="Unassembled WGS sequence"/>
</dbReference>
<dbReference type="GO" id="GO:0005975">
    <property type="term" value="P:carbohydrate metabolic process"/>
    <property type="evidence" value="ECO:0007669"/>
    <property type="project" value="UniProtKB-ARBA"/>
</dbReference>
<evidence type="ECO:0000313" key="2">
    <source>
        <dbReference type="EMBL" id="SDD58379.1"/>
    </source>
</evidence>
<dbReference type="Pfam" id="PF16640">
    <property type="entry name" value="Big_3_5"/>
    <property type="match status" value="1"/>
</dbReference>
<gene>
    <name evidence="2" type="ORF">SAMN05421872_10991</name>
</gene>
<dbReference type="EMBL" id="FMZM01000009">
    <property type="protein sequence ID" value="SDD58379.1"/>
    <property type="molecule type" value="Genomic_DNA"/>
</dbReference>
<dbReference type="RefSeq" id="WP_090858695.1">
    <property type="nucleotide sequence ID" value="NZ_FMZM01000009.1"/>
</dbReference>
<dbReference type="STRING" id="1045774.SAMN05421872_10991"/>
<keyword evidence="3" id="KW-1185">Reference proteome</keyword>
<dbReference type="Gene3D" id="2.60.40.10">
    <property type="entry name" value="Immunoglobulins"/>
    <property type="match status" value="2"/>
</dbReference>
<dbReference type="InterPro" id="IPR032109">
    <property type="entry name" value="Big_3_5"/>
</dbReference>
<dbReference type="OrthoDB" id="7210788at2"/>
<proteinExistence type="predicted"/>
<dbReference type="AlphaFoldDB" id="A0A1G6VXT4"/>
<reference evidence="2 3" key="1">
    <citation type="submission" date="2016-10" db="EMBL/GenBank/DDBJ databases">
        <authorList>
            <person name="de Groot N.N."/>
        </authorList>
    </citation>
    <scope>NUCLEOTIDE SEQUENCE [LARGE SCALE GENOMIC DNA]</scope>
    <source>
        <strain evidence="2 3">CGMCC 4.6858</strain>
    </source>
</reference>
<evidence type="ECO:0000259" key="1">
    <source>
        <dbReference type="Pfam" id="PF16640"/>
    </source>
</evidence>
<sequence length="493" mass="50812">MRPTRTAAALTALVAATAALSVTATPAQAAEVSVSGVQFRWGFNHESNNRGAAPGTFNLFSAGKLGNPGSSQLLSNANEGTTWAGGQAAGWKPRLGNVHIEKLRADGGYAPATWAGTKTDKDGVSLAPYSSSTKFSEHQVVIDNGTGTLDAEADSADISWDGDFTVVYYSGYTFFYVSDPTLTVEDGVGTVTATLGGYGTDMDDMSQWVQLPDTQVTLATLSGVDVTAEGLVATPAYREVVYDAPAQGVQQVRTGDWWGSFPTSFANFQQLTGQGAYWYSSGGSVDKNKLALPLTVDTTPGPHEEAPRAASTLGVSAPATAYGRASRVTVAVTPATATGTVALTGVGGALTAPVAGGRATFALPATLRPGRYALTASYAGDDRLLATSSAGALTVAKAGVAKPRLKVTTKPTRRKRGQLLVTVASATPAAASGRVTLKLVSGKARKTVRATLARGRATVRLPKLAKGKWKVAVTYAGSATHASAAKGYTVRVR</sequence>
<name>A0A1G6VXT4_9ACTN</name>
<accession>A0A1G6VXT4</accession>
<protein>
    <submittedName>
        <fullName evidence="2">Ig-like domain (Group 3)</fullName>
    </submittedName>
</protein>
<dbReference type="InterPro" id="IPR013783">
    <property type="entry name" value="Ig-like_fold"/>
</dbReference>